<comment type="pathway">
    <text evidence="1 15">Amino-acid biosynthesis; L-lysine biosynthesis via DAP pathway; LL-2,6-diaminopimelate from (S)-tetrahydrodipicolinate (succinylase route): step 3/3.</text>
</comment>
<reference evidence="17 18" key="1">
    <citation type="submission" date="2019-09" db="EMBL/GenBank/DDBJ databases">
        <title>Parvibaculum sedimenti sp. nov., isolated from sediment.</title>
        <authorList>
            <person name="Wang Y."/>
        </authorList>
    </citation>
    <scope>NUCLEOTIDE SEQUENCE [LARGE SCALE GENOMIC DNA]</scope>
    <source>
        <strain evidence="17 18">HXT-9</strain>
    </source>
</reference>
<evidence type="ECO:0000256" key="5">
    <source>
        <dbReference type="ARBA" id="ARBA00022391"/>
    </source>
</evidence>
<sequence>MTMTAAYDPLEIAVELIRCPSVTPRDEGALATLAGYLAPLGFSCERMHFSDEGTPDVDNLYARLGSGAPHFCFAGHTDVVPVGDAAAWSVDPFAGEIKAGKLFGRGAADMKGSMASFVAAASRLVREGKLIDGEGSISLLITGDEEGPGINGTKKMLQALSARGEKIDHCLVGEPTCVAKLGDMMKIGRRGSINGWLTVRGTQGHVAYPHLADNPIPRLLEMLKRLDARVLDQGNAHFQPSNFEITSVDVGNETTNLIPGTARAMMNIRFNDEHTGASLEAWMRGVFDQVVQEMGGAYEFRTQISGESFITQPGTFSALIAAAVTKVTGLTPELSTSGGTSDARFIRAYAPVVEFGLANQTMHKADEHVPAGDIGRLADIYEMILRGYFAGAVAS</sequence>
<name>A0A6N6VT89_9HYPH</name>
<feature type="binding site" evidence="15">
    <location>
        <position position="174"/>
    </location>
    <ligand>
        <name>Zn(2+)</name>
        <dbReference type="ChEBI" id="CHEBI:29105"/>
        <label>1</label>
    </ligand>
</feature>
<accession>A0A6N6VT89</accession>
<comment type="similarity">
    <text evidence="2 15">Belongs to the peptidase M20A family. DapE subfamily.</text>
</comment>
<evidence type="ECO:0000259" key="16">
    <source>
        <dbReference type="Pfam" id="PF07687"/>
    </source>
</evidence>
<dbReference type="NCBIfam" id="NF009557">
    <property type="entry name" value="PRK13009.1"/>
    <property type="match status" value="1"/>
</dbReference>
<comment type="catalytic activity">
    <reaction evidence="14 15">
        <text>N-succinyl-(2S,6S)-2,6-diaminopimelate + H2O = (2S,6S)-2,6-diaminopimelate + succinate</text>
        <dbReference type="Rhea" id="RHEA:22608"/>
        <dbReference type="ChEBI" id="CHEBI:15377"/>
        <dbReference type="ChEBI" id="CHEBI:30031"/>
        <dbReference type="ChEBI" id="CHEBI:57609"/>
        <dbReference type="ChEBI" id="CHEBI:58087"/>
        <dbReference type="EC" id="3.5.1.18"/>
    </reaction>
</comment>
<evidence type="ECO:0000256" key="1">
    <source>
        <dbReference type="ARBA" id="ARBA00005130"/>
    </source>
</evidence>
<dbReference type="GO" id="GO:0019877">
    <property type="term" value="P:diaminopimelate biosynthetic process"/>
    <property type="evidence" value="ECO:0007669"/>
    <property type="project" value="UniProtKB-UniRule"/>
</dbReference>
<keyword evidence="9 15" id="KW-0862">Zinc</keyword>
<dbReference type="UniPathway" id="UPA00034">
    <property type="reaction ID" value="UER00021"/>
</dbReference>
<dbReference type="HAMAP" id="MF_01690">
    <property type="entry name" value="DapE"/>
    <property type="match status" value="1"/>
</dbReference>
<evidence type="ECO:0000256" key="11">
    <source>
        <dbReference type="ARBA" id="ARBA00023154"/>
    </source>
</evidence>
<dbReference type="GO" id="GO:0009014">
    <property type="term" value="F:succinyl-diaminopimelate desuccinylase activity"/>
    <property type="evidence" value="ECO:0007669"/>
    <property type="project" value="UniProtKB-UniRule"/>
</dbReference>
<evidence type="ECO:0000313" key="17">
    <source>
        <dbReference type="EMBL" id="KAB7742866.1"/>
    </source>
</evidence>
<dbReference type="Proteomes" id="UP000468901">
    <property type="component" value="Unassembled WGS sequence"/>
</dbReference>
<evidence type="ECO:0000256" key="4">
    <source>
        <dbReference type="ARBA" id="ARBA00011921"/>
    </source>
</evidence>
<evidence type="ECO:0000256" key="12">
    <source>
        <dbReference type="ARBA" id="ARBA00023285"/>
    </source>
</evidence>
<evidence type="ECO:0000256" key="15">
    <source>
        <dbReference type="HAMAP-Rule" id="MF_01690"/>
    </source>
</evidence>
<dbReference type="GO" id="GO:0008270">
    <property type="term" value="F:zinc ion binding"/>
    <property type="evidence" value="ECO:0007669"/>
    <property type="project" value="UniProtKB-UniRule"/>
</dbReference>
<dbReference type="GO" id="GO:0008777">
    <property type="term" value="F:acetylornithine deacetylase activity"/>
    <property type="evidence" value="ECO:0007669"/>
    <property type="project" value="TreeGrafter"/>
</dbReference>
<comment type="cofactor">
    <cofactor evidence="15">
        <name>Zn(2+)</name>
        <dbReference type="ChEBI" id="CHEBI:29105"/>
    </cofactor>
    <cofactor evidence="15">
        <name>Co(2+)</name>
        <dbReference type="ChEBI" id="CHEBI:48828"/>
    </cofactor>
    <text evidence="15">Binds 2 Zn(2+) or Co(2+) ions per subunit.</text>
</comment>
<dbReference type="NCBIfam" id="TIGR01246">
    <property type="entry name" value="dapE_proteo"/>
    <property type="match status" value="1"/>
</dbReference>
<dbReference type="InterPro" id="IPR005941">
    <property type="entry name" value="DapE_proteobac"/>
</dbReference>
<proteinExistence type="inferred from homology"/>
<dbReference type="PANTHER" id="PTHR43808">
    <property type="entry name" value="ACETYLORNITHINE DEACETYLASE"/>
    <property type="match status" value="1"/>
</dbReference>
<comment type="function">
    <text evidence="15">Catalyzes the hydrolysis of N-succinyl-L,L-diaminopimelic acid (SDAP), forming succinate and LL-2,6-diaminopimelate (DAP), an intermediate involved in the bacterial biosynthesis of lysine and meso-diaminopimelic acid, an essential component of bacterial cell walls.</text>
</comment>
<feature type="binding site" evidence="15">
    <location>
        <position position="76"/>
    </location>
    <ligand>
        <name>Zn(2+)</name>
        <dbReference type="ChEBI" id="CHEBI:29105"/>
        <label>1</label>
    </ligand>
</feature>
<feature type="binding site" evidence="15">
    <location>
        <position position="363"/>
    </location>
    <ligand>
        <name>Zn(2+)</name>
        <dbReference type="ChEBI" id="CHEBI:29105"/>
        <label>2</label>
    </ligand>
</feature>
<evidence type="ECO:0000256" key="14">
    <source>
        <dbReference type="ARBA" id="ARBA00051301"/>
    </source>
</evidence>
<feature type="binding site" evidence="15">
    <location>
        <position position="146"/>
    </location>
    <ligand>
        <name>Zn(2+)</name>
        <dbReference type="ChEBI" id="CHEBI:29105"/>
        <label>2</label>
    </ligand>
</feature>
<dbReference type="InterPro" id="IPR011650">
    <property type="entry name" value="Peptidase_M20_dimer"/>
</dbReference>
<protein>
    <recommendedName>
        <fullName evidence="5 15">Succinyl-diaminopimelate desuccinylase</fullName>
        <shortName evidence="15">SDAP desuccinylase</shortName>
        <ecNumber evidence="4 15">3.5.1.18</ecNumber>
    </recommendedName>
    <alternativeName>
        <fullName evidence="13 15">N-succinyl-LL-2,6-diaminoheptanedioate amidohydrolase</fullName>
    </alternativeName>
</protein>
<dbReference type="AlphaFoldDB" id="A0A6N6VT89"/>
<evidence type="ECO:0000313" key="18">
    <source>
        <dbReference type="Proteomes" id="UP000468901"/>
    </source>
</evidence>
<dbReference type="InterPro" id="IPR002933">
    <property type="entry name" value="Peptidase_M20"/>
</dbReference>
<dbReference type="EC" id="3.5.1.18" evidence="4 15"/>
<dbReference type="Pfam" id="PF07687">
    <property type="entry name" value="M20_dimer"/>
    <property type="match status" value="1"/>
</dbReference>
<dbReference type="GO" id="GO:0006526">
    <property type="term" value="P:L-arginine biosynthetic process"/>
    <property type="evidence" value="ECO:0007669"/>
    <property type="project" value="TreeGrafter"/>
</dbReference>
<evidence type="ECO:0000256" key="13">
    <source>
        <dbReference type="ARBA" id="ARBA00031891"/>
    </source>
</evidence>
<dbReference type="CDD" id="cd03891">
    <property type="entry name" value="M20_DapE_proteobac"/>
    <property type="match status" value="1"/>
</dbReference>
<comment type="caution">
    <text evidence="17">The sequence shown here is derived from an EMBL/GenBank/DDBJ whole genome shotgun (WGS) entry which is preliminary data.</text>
</comment>
<dbReference type="GO" id="GO:0009089">
    <property type="term" value="P:lysine biosynthetic process via diaminopimelate"/>
    <property type="evidence" value="ECO:0007669"/>
    <property type="project" value="UniProtKB-UniRule"/>
</dbReference>
<comment type="subunit">
    <text evidence="3 15">Homodimer.</text>
</comment>
<evidence type="ECO:0000256" key="8">
    <source>
        <dbReference type="ARBA" id="ARBA00022801"/>
    </source>
</evidence>
<keyword evidence="7 15" id="KW-0479">Metal-binding</keyword>
<dbReference type="Gene3D" id="3.40.630.10">
    <property type="entry name" value="Zn peptidases"/>
    <property type="match status" value="2"/>
</dbReference>
<dbReference type="GO" id="GO:0050897">
    <property type="term" value="F:cobalt ion binding"/>
    <property type="evidence" value="ECO:0007669"/>
    <property type="project" value="UniProtKB-UniRule"/>
</dbReference>
<evidence type="ECO:0000256" key="7">
    <source>
        <dbReference type="ARBA" id="ARBA00022723"/>
    </source>
</evidence>
<keyword evidence="8 15" id="KW-0378">Hydrolase</keyword>
<dbReference type="EMBL" id="WESC01000001">
    <property type="protein sequence ID" value="KAB7742866.1"/>
    <property type="molecule type" value="Genomic_DNA"/>
</dbReference>
<keyword evidence="10 15" id="KW-0220">Diaminopimelate biosynthesis</keyword>
<evidence type="ECO:0000256" key="6">
    <source>
        <dbReference type="ARBA" id="ARBA00022605"/>
    </source>
</evidence>
<dbReference type="InterPro" id="IPR050072">
    <property type="entry name" value="Peptidase_M20A"/>
</dbReference>
<dbReference type="SUPFAM" id="SSF53187">
    <property type="entry name" value="Zn-dependent exopeptidases"/>
    <property type="match status" value="1"/>
</dbReference>
<keyword evidence="18" id="KW-1185">Reference proteome</keyword>
<gene>
    <name evidence="15 17" type="primary">dapE</name>
    <name evidence="17" type="ORF">F2P47_01700</name>
</gene>
<organism evidence="17 18">
    <name type="scientific">Parvibaculum sedimenti</name>
    <dbReference type="NCBI Taxonomy" id="2608632"/>
    <lineage>
        <taxon>Bacteria</taxon>
        <taxon>Pseudomonadati</taxon>
        <taxon>Pseudomonadota</taxon>
        <taxon>Alphaproteobacteria</taxon>
        <taxon>Hyphomicrobiales</taxon>
        <taxon>Parvibaculaceae</taxon>
        <taxon>Parvibaculum</taxon>
    </lineage>
</organism>
<feature type="active site" description="Proton acceptor" evidence="15">
    <location>
        <position position="145"/>
    </location>
</feature>
<keyword evidence="11 15" id="KW-0457">Lysine biosynthesis</keyword>
<evidence type="ECO:0000256" key="2">
    <source>
        <dbReference type="ARBA" id="ARBA00006746"/>
    </source>
</evidence>
<feature type="binding site" evidence="15">
    <location>
        <position position="109"/>
    </location>
    <ligand>
        <name>Zn(2+)</name>
        <dbReference type="ChEBI" id="CHEBI:29105"/>
        <label>1</label>
    </ligand>
</feature>
<feature type="domain" description="Peptidase M20 dimerisation" evidence="16">
    <location>
        <begin position="187"/>
        <end position="289"/>
    </location>
</feature>
<evidence type="ECO:0000256" key="10">
    <source>
        <dbReference type="ARBA" id="ARBA00022915"/>
    </source>
</evidence>
<dbReference type="SUPFAM" id="SSF55031">
    <property type="entry name" value="Bacterial exopeptidase dimerisation domain"/>
    <property type="match status" value="1"/>
</dbReference>
<keyword evidence="6 15" id="KW-0028">Amino-acid biosynthesis</keyword>
<feature type="binding site" evidence="15">
    <location>
        <position position="109"/>
    </location>
    <ligand>
        <name>Zn(2+)</name>
        <dbReference type="ChEBI" id="CHEBI:29105"/>
        <label>2</label>
    </ligand>
</feature>
<dbReference type="PANTHER" id="PTHR43808:SF31">
    <property type="entry name" value="N-ACETYL-L-CITRULLINE DEACETYLASE"/>
    <property type="match status" value="1"/>
</dbReference>
<dbReference type="Pfam" id="PF01546">
    <property type="entry name" value="Peptidase_M20"/>
    <property type="match status" value="1"/>
</dbReference>
<evidence type="ECO:0000256" key="9">
    <source>
        <dbReference type="ARBA" id="ARBA00022833"/>
    </source>
</evidence>
<feature type="active site" evidence="15">
    <location>
        <position position="78"/>
    </location>
</feature>
<dbReference type="InterPro" id="IPR036264">
    <property type="entry name" value="Bact_exopeptidase_dim_dom"/>
</dbReference>
<keyword evidence="12 15" id="KW-0170">Cobalt</keyword>
<evidence type="ECO:0000256" key="3">
    <source>
        <dbReference type="ARBA" id="ARBA00011738"/>
    </source>
</evidence>